<dbReference type="Pfam" id="PF01757">
    <property type="entry name" value="Acyl_transf_3"/>
    <property type="match status" value="1"/>
</dbReference>
<feature type="transmembrane region" description="Helical" evidence="1">
    <location>
        <begin position="719"/>
        <end position="737"/>
    </location>
</feature>
<dbReference type="InterPro" id="IPR002656">
    <property type="entry name" value="Acyl_transf_3_dom"/>
</dbReference>
<dbReference type="InterPro" id="IPR000873">
    <property type="entry name" value="AMP-dep_synth/lig_dom"/>
</dbReference>
<dbReference type="SUPFAM" id="SSF56801">
    <property type="entry name" value="Acetyl-CoA synthetase-like"/>
    <property type="match status" value="1"/>
</dbReference>
<accession>A0A0P1H699</accession>
<feature type="transmembrane region" description="Helical" evidence="1">
    <location>
        <begin position="631"/>
        <end position="652"/>
    </location>
</feature>
<dbReference type="EC" id="6.2.1.3" evidence="4"/>
<dbReference type="GO" id="GO:0004467">
    <property type="term" value="F:long-chain fatty acid-CoA ligase activity"/>
    <property type="evidence" value="ECO:0007669"/>
    <property type="project" value="UniProtKB-EC"/>
</dbReference>
<evidence type="ECO:0000313" key="5">
    <source>
        <dbReference type="Proteomes" id="UP000051326"/>
    </source>
</evidence>
<dbReference type="Proteomes" id="UP000051326">
    <property type="component" value="Unassembled WGS sequence"/>
</dbReference>
<dbReference type="Pfam" id="PF00501">
    <property type="entry name" value="AMP-binding"/>
    <property type="match status" value="1"/>
</dbReference>
<dbReference type="GO" id="GO:0016747">
    <property type="term" value="F:acyltransferase activity, transferring groups other than amino-acyl groups"/>
    <property type="evidence" value="ECO:0007669"/>
    <property type="project" value="InterPro"/>
</dbReference>
<sequence>MFFDLENLRAFGPRPCLITAEGARLSYAALADAAAQFAALLPQDRQLIAVEAAADPEAITAYLGVLAAGHAVMPLPAGEEATAARLEERFRPAASFRRIGGSWQLLGHAHEPAAIHPELALLLQTSGSTGHGRGVRLSRAAVDANARAIAEYLQIQPKDRAALILPLHYSYGLSVLHSHLAAGASLWLAPGSVLEAGFATALEASGATSLAGVPHHFRLLESAGLSHALPESLKTLTVAGGAMEPDQVSAWAGRMQARAGRFFVMYGQTEATARISYLPPEEALANPGAAGRAIPGGRLLLRDAGGREITAPEGEGELTYQGPNVMMGYAEDSAGLARGAELSELATGDLARRDANGLYHITGRLSRMSKIAGLRIGHDAIERALAAQGHEAAVWGDDARISIVVCGPQDGIAALAARLTGVGQQHFTVIPRTSLPRRANGKIDYPALKAQCAKPKPAKGVLAAYQAAFAPQTVGRNDSFASLGGDSLRHVELSLALDEALGGAPAGWEDMPVKDLEQAAPAPSASLPFDLVARVVAILAVVTAHQTFWPVYGGAAAMVILMGMSVAGFRWDALKSGSMRSFFKPVAAVLIPYYLILAGYAVAWEQVPWASVFLAGNFAVTTPETHLMLPYLYWFIEAYLQMSLLAALPFALPPVRRWLVQQGAFRTGLCFLGFAVAIRLIAPEIWQIGGRAQFTVPWVFYLFALGWCITAANTLGQRLLVLGAACVIMPAAAYLGGNWYGGWIKYMWLLAMVAGLLFISRLPVPRFAARPLMRLAQAAFPIYLLHRFVPELLMPMIGLEGRSPLNDALAIFGGIALGLAAAALQRQLVQAWSNARNRPEQAMAEA</sequence>
<feature type="transmembrane region" description="Helical" evidence="1">
    <location>
        <begin position="664"/>
        <end position="682"/>
    </location>
</feature>
<dbReference type="InterPro" id="IPR050237">
    <property type="entry name" value="ATP-dep_AMP-bd_enzyme"/>
</dbReference>
<dbReference type="RefSeq" id="WP_058284709.1">
    <property type="nucleotide sequence ID" value="NZ_CYSR01000007.1"/>
</dbReference>
<evidence type="ECO:0000259" key="3">
    <source>
        <dbReference type="Pfam" id="PF01757"/>
    </source>
</evidence>
<proteinExistence type="predicted"/>
<dbReference type="InterPro" id="IPR042099">
    <property type="entry name" value="ANL_N_sf"/>
</dbReference>
<dbReference type="Gene3D" id="3.40.50.12780">
    <property type="entry name" value="N-terminal domain of ligase-like"/>
    <property type="match status" value="1"/>
</dbReference>
<feature type="transmembrane region" description="Helical" evidence="1">
    <location>
        <begin position="581"/>
        <end position="603"/>
    </location>
</feature>
<keyword evidence="1" id="KW-0812">Transmembrane</keyword>
<reference evidence="4 5" key="1">
    <citation type="submission" date="2015-09" db="EMBL/GenBank/DDBJ databases">
        <authorList>
            <consortium name="Swine Surveillance"/>
        </authorList>
    </citation>
    <scope>NUCLEOTIDE SEQUENCE [LARGE SCALE GENOMIC DNA]</scope>
    <source>
        <strain evidence="4 5">CECT 8399</strain>
    </source>
</reference>
<evidence type="ECO:0000256" key="1">
    <source>
        <dbReference type="SAM" id="Phobius"/>
    </source>
</evidence>
<dbReference type="InterPro" id="IPR036736">
    <property type="entry name" value="ACP-like_sf"/>
</dbReference>
<feature type="transmembrane region" description="Helical" evidence="1">
    <location>
        <begin position="549"/>
        <end position="569"/>
    </location>
</feature>
<name>A0A0P1H699_9RHOB</name>
<feature type="domain" description="AMP-dependent synthetase/ligase" evidence="2">
    <location>
        <begin position="110"/>
        <end position="329"/>
    </location>
</feature>
<dbReference type="PANTHER" id="PTHR43767:SF10">
    <property type="entry name" value="SURFACTIN SYNTHASE SUBUNIT 1"/>
    <property type="match status" value="1"/>
</dbReference>
<evidence type="ECO:0000313" key="4">
    <source>
        <dbReference type="EMBL" id="CUH98473.1"/>
    </source>
</evidence>
<dbReference type="EMBL" id="CYSR01000007">
    <property type="protein sequence ID" value="CUH98473.1"/>
    <property type="molecule type" value="Genomic_DNA"/>
</dbReference>
<keyword evidence="1" id="KW-0472">Membrane</keyword>
<keyword evidence="4" id="KW-0436">Ligase</keyword>
<dbReference type="STRING" id="1396826.PHA8399_00587"/>
<gene>
    <name evidence="4" type="primary">lcfB_1</name>
    <name evidence="4" type="ORF">PHA8399_00587</name>
</gene>
<keyword evidence="1" id="KW-1133">Transmembrane helix</keyword>
<protein>
    <submittedName>
        <fullName evidence="4">Long-chain-fatty-acid--CoA ligase</fullName>
        <ecNumber evidence="4">6.2.1.3</ecNumber>
    </submittedName>
</protein>
<organism evidence="4 5">
    <name type="scientific">Leisingera aquaemixtae</name>
    <dbReference type="NCBI Taxonomy" id="1396826"/>
    <lineage>
        <taxon>Bacteria</taxon>
        <taxon>Pseudomonadati</taxon>
        <taxon>Pseudomonadota</taxon>
        <taxon>Alphaproteobacteria</taxon>
        <taxon>Rhodobacterales</taxon>
        <taxon>Roseobacteraceae</taxon>
        <taxon>Leisingera</taxon>
    </lineage>
</organism>
<feature type="domain" description="Acyltransferase 3" evidence="3">
    <location>
        <begin position="533"/>
        <end position="822"/>
    </location>
</feature>
<feature type="transmembrane region" description="Helical" evidence="1">
    <location>
        <begin position="743"/>
        <end position="760"/>
    </location>
</feature>
<dbReference type="AlphaFoldDB" id="A0A0P1H699"/>
<feature type="transmembrane region" description="Helical" evidence="1">
    <location>
        <begin position="694"/>
        <end position="712"/>
    </location>
</feature>
<evidence type="ECO:0000259" key="2">
    <source>
        <dbReference type="Pfam" id="PF00501"/>
    </source>
</evidence>
<dbReference type="SUPFAM" id="SSF47336">
    <property type="entry name" value="ACP-like"/>
    <property type="match status" value="1"/>
</dbReference>
<dbReference type="PANTHER" id="PTHR43767">
    <property type="entry name" value="LONG-CHAIN-FATTY-ACID--COA LIGASE"/>
    <property type="match status" value="1"/>
</dbReference>